<feature type="transmembrane region" description="Helical" evidence="2">
    <location>
        <begin position="21"/>
        <end position="48"/>
    </location>
</feature>
<feature type="transmembrane region" description="Helical" evidence="2">
    <location>
        <begin position="60"/>
        <end position="82"/>
    </location>
</feature>
<evidence type="ECO:0000256" key="1">
    <source>
        <dbReference type="PROSITE-ProRule" id="PRU00339"/>
    </source>
</evidence>
<accession>A0A937JF19</accession>
<name>A0A937JF19_9GAMM</name>
<keyword evidence="1" id="KW-0802">TPR repeat</keyword>
<evidence type="ECO:0000313" key="3">
    <source>
        <dbReference type="EMBL" id="MBL6902719.1"/>
    </source>
</evidence>
<dbReference type="Proteomes" id="UP000705230">
    <property type="component" value="Unassembled WGS sequence"/>
</dbReference>
<sequence length="497" mass="56690">MSNLKLVSSFLKIRLHNIGSLLLKTAATYAVGCFAAIQLSSIVVANVSTEEILGLTPESFMQLLFIAVLIGFPVVLISTFIYKRNSLNAPIEESYNELIKGISSQKPKIGIMPFENLNNDNDGAFLVDGIVEDLITELSMVKEISVATRKTCFGFRGKDYTSEAFKEEWGFDYVVSGSIRSSEDRLRISVELSDMDHDEVIWSSKYDKVKADIFDLQDEIVIKVITSVIGEIEITSLKRAHRKPTEDMTSYEYTLKGRALNQKFEKEANDEALIMLDAAIEADALNPLPHSWKACTLGQRMFMGWDDQGSDTMSTFLETLSKANELDDSNWNTNRILAEAHLTLNDFEKLKIYATKAYKANPSNPHVLSIYGDALLRNNEIESAIKIFEKMYELEPVVASDLNSDRPLQSIFFAYYLNKDFDKCIEIFNEIEDFNIRTWISLLDIYKKTDRDHLSENWYELGMKKFRDINWKNEIKSFHLSNKEIKDNFQNIASSLA</sequence>
<gene>
    <name evidence="3" type="ORF">ISR29_00770</name>
</gene>
<comment type="caution">
    <text evidence="3">The sequence shown here is derived from an EMBL/GenBank/DDBJ whole genome shotgun (WGS) entry which is preliminary data.</text>
</comment>
<dbReference type="Gene3D" id="1.25.40.10">
    <property type="entry name" value="Tetratricopeptide repeat domain"/>
    <property type="match status" value="1"/>
</dbReference>
<dbReference type="PROSITE" id="PS50005">
    <property type="entry name" value="TPR"/>
    <property type="match status" value="1"/>
</dbReference>
<protein>
    <recommendedName>
        <fullName evidence="5">Adenylate/guanylate cyclase domain-containing protein</fullName>
    </recommendedName>
</protein>
<proteinExistence type="predicted"/>
<reference evidence="3" key="1">
    <citation type="submission" date="2020-10" db="EMBL/GenBank/DDBJ databases">
        <title>Microbiome of the Black Sea water column analyzed by genome centric metagenomics.</title>
        <authorList>
            <person name="Cabello-Yeves P.J."/>
            <person name="Callieri C."/>
            <person name="Picazo A."/>
            <person name="Mehrshad M."/>
            <person name="Haro-Moreno J.M."/>
            <person name="Roda-Garcia J."/>
            <person name="Dzembekova N."/>
            <person name="Slabakova V."/>
            <person name="Slabakova N."/>
            <person name="Moncheva S."/>
            <person name="Rodriguez-Valera F."/>
        </authorList>
    </citation>
    <scope>NUCLEOTIDE SEQUENCE</scope>
    <source>
        <strain evidence="3">BS30m-G43</strain>
    </source>
</reference>
<organism evidence="3 4">
    <name type="scientific">SAR86 cluster bacterium</name>
    <dbReference type="NCBI Taxonomy" id="2030880"/>
    <lineage>
        <taxon>Bacteria</taxon>
        <taxon>Pseudomonadati</taxon>
        <taxon>Pseudomonadota</taxon>
        <taxon>Gammaproteobacteria</taxon>
        <taxon>SAR86 cluster</taxon>
    </lineage>
</organism>
<evidence type="ECO:0000313" key="4">
    <source>
        <dbReference type="Proteomes" id="UP000705230"/>
    </source>
</evidence>
<dbReference type="InterPro" id="IPR011990">
    <property type="entry name" value="TPR-like_helical_dom_sf"/>
</dbReference>
<keyword evidence="2" id="KW-0472">Membrane</keyword>
<dbReference type="InterPro" id="IPR019734">
    <property type="entry name" value="TPR_rpt"/>
</dbReference>
<dbReference type="AlphaFoldDB" id="A0A937JF19"/>
<dbReference type="EMBL" id="JADHSG010000001">
    <property type="protein sequence ID" value="MBL6902719.1"/>
    <property type="molecule type" value="Genomic_DNA"/>
</dbReference>
<evidence type="ECO:0000256" key="2">
    <source>
        <dbReference type="SAM" id="Phobius"/>
    </source>
</evidence>
<keyword evidence="2" id="KW-1133">Transmembrane helix</keyword>
<feature type="repeat" description="TPR" evidence="1">
    <location>
        <begin position="365"/>
        <end position="398"/>
    </location>
</feature>
<evidence type="ECO:0008006" key="5">
    <source>
        <dbReference type="Google" id="ProtNLM"/>
    </source>
</evidence>
<dbReference type="SUPFAM" id="SSF48452">
    <property type="entry name" value="TPR-like"/>
    <property type="match status" value="1"/>
</dbReference>
<dbReference type="Gene3D" id="3.40.50.10070">
    <property type="entry name" value="TolB, N-terminal domain"/>
    <property type="match status" value="1"/>
</dbReference>
<keyword evidence="2" id="KW-0812">Transmembrane</keyword>